<dbReference type="InterPro" id="IPR019591">
    <property type="entry name" value="Mrp/NBP35_ATP-bd"/>
</dbReference>
<comment type="cofactor">
    <cofactor evidence="8">
        <name>[4Fe-4S] cluster</name>
        <dbReference type="ChEBI" id="CHEBI:49883"/>
    </cofactor>
    <text evidence="8">Binds 4 [4Fe-4S] clusters per heterotetramer. Contains two stable clusters in the N-termini of NUBP1 and two labile, bridging clusters between subunits of the NUBP1-NUBP2 heterotetramer.</text>
</comment>
<evidence type="ECO:0000313" key="9">
    <source>
        <dbReference type="EMBL" id="CEP03716.1"/>
    </source>
</evidence>
<dbReference type="InterPro" id="IPR028601">
    <property type="entry name" value="NUBP1/Nbp35"/>
</dbReference>
<feature type="binding site" evidence="8">
    <location>
        <position position="11"/>
    </location>
    <ligand>
        <name>[4Fe-4S] cluster</name>
        <dbReference type="ChEBI" id="CHEBI:49883"/>
        <label>1</label>
    </ligand>
</feature>
<comment type="function">
    <text evidence="8">Component of the cytosolic iron-sulfur (Fe/S) protein assembly (CIA) machinery. Required for maturation of extramitochondrial Fe-S proteins. The NUBP1-NUBP2 heterotetramer forms a Fe-S scaffold complex, mediating the de novo assembly of an Fe-S cluster and its transfer to target apoproteins.</text>
</comment>
<dbReference type="InterPro" id="IPR000808">
    <property type="entry name" value="Mrp-like_CS"/>
</dbReference>
<evidence type="ECO:0000256" key="6">
    <source>
        <dbReference type="ARBA" id="ARBA00023004"/>
    </source>
</evidence>
<dbReference type="GO" id="GO:0046872">
    <property type="term" value="F:metal ion binding"/>
    <property type="evidence" value="ECO:0007669"/>
    <property type="project" value="UniProtKB-KW"/>
</dbReference>
<dbReference type="FunFam" id="3.40.50.300:FF:001119">
    <property type="entry name" value="Iron-sulfur cluster carrier protein"/>
    <property type="match status" value="1"/>
</dbReference>
<keyword evidence="5 8" id="KW-0067">ATP-binding</keyword>
<dbReference type="GO" id="GO:0051539">
    <property type="term" value="F:4 iron, 4 sulfur cluster binding"/>
    <property type="evidence" value="ECO:0007669"/>
    <property type="project" value="UniProtKB-UniRule"/>
</dbReference>
<geneLocation type="mitochondrion" evidence="10"/>
<feature type="binding site" evidence="8">
    <location>
        <position position="239"/>
    </location>
    <ligand>
        <name>[4Fe-4S] cluster</name>
        <dbReference type="ChEBI" id="CHEBI:49883"/>
        <label>2</label>
        <note>ligand shared with heterodimeric partner</note>
    </ligand>
</feature>
<keyword evidence="2 8" id="KW-0963">Cytoplasm</keyword>
<keyword evidence="3 8" id="KW-0479">Metal-binding</keyword>
<comment type="subcellular location">
    <subcellularLocation>
        <location evidence="8">Cytoplasm</location>
    </subcellularLocation>
</comment>
<proteinExistence type="inferred from homology"/>
<keyword evidence="6 8" id="KW-0408">Iron</keyword>
<keyword evidence="1 8" id="KW-0004">4Fe-4S</keyword>
<evidence type="ECO:0000256" key="3">
    <source>
        <dbReference type="ARBA" id="ARBA00022723"/>
    </source>
</evidence>
<evidence type="ECO:0000256" key="2">
    <source>
        <dbReference type="ARBA" id="ARBA00022490"/>
    </source>
</evidence>
<name>A0A0G4J8W6_PLABS</name>
<evidence type="ECO:0000313" key="11">
    <source>
        <dbReference type="Proteomes" id="UP000039324"/>
    </source>
</evidence>
<dbReference type="OrthoDB" id="1741334at2759"/>
<reference evidence="9 11" key="1">
    <citation type="submission" date="2015-02" db="EMBL/GenBank/DDBJ databases">
        <authorList>
            <person name="Chooi Y.-H."/>
        </authorList>
    </citation>
    <scope>NUCLEOTIDE SEQUENCE [LARGE SCALE GENOMIC DNA]</scope>
    <source>
        <strain evidence="9">E3</strain>
    </source>
</reference>
<evidence type="ECO:0000256" key="5">
    <source>
        <dbReference type="ARBA" id="ARBA00022840"/>
    </source>
</evidence>
<dbReference type="GO" id="GO:0140663">
    <property type="term" value="F:ATP-dependent FeS chaperone activity"/>
    <property type="evidence" value="ECO:0007669"/>
    <property type="project" value="InterPro"/>
</dbReference>
<dbReference type="EMBL" id="OVEO01000012">
    <property type="protein sequence ID" value="SPQ99677.1"/>
    <property type="molecule type" value="Genomic_DNA"/>
</dbReference>
<dbReference type="Proteomes" id="UP000039324">
    <property type="component" value="Unassembled WGS sequence"/>
</dbReference>
<keyword evidence="7 8" id="KW-0411">Iron-sulfur</keyword>
<protein>
    <recommendedName>
        <fullName evidence="8">Cytosolic Fe-S cluster assembly factor NUBP1 homolog</fullName>
    </recommendedName>
</protein>
<dbReference type="Pfam" id="PF10609">
    <property type="entry name" value="ParA"/>
    <property type="match status" value="1"/>
</dbReference>
<evidence type="ECO:0000313" key="12">
    <source>
        <dbReference type="Proteomes" id="UP000290189"/>
    </source>
</evidence>
<keyword evidence="10" id="KW-0496">Mitochondrion</keyword>
<dbReference type="CDD" id="cd02037">
    <property type="entry name" value="Mrp_NBP35"/>
    <property type="match status" value="1"/>
</dbReference>
<gene>
    <name evidence="9" type="ORF">PBRA_003323</name>
    <name evidence="10" type="ORF">PLBR_LOCUS6892</name>
</gene>
<evidence type="ECO:0000256" key="1">
    <source>
        <dbReference type="ARBA" id="ARBA00022485"/>
    </source>
</evidence>
<feature type="binding site" evidence="8">
    <location>
        <begin position="65"/>
        <end position="72"/>
    </location>
    <ligand>
        <name>ATP</name>
        <dbReference type="ChEBI" id="CHEBI:30616"/>
    </ligand>
</feature>
<dbReference type="STRING" id="37360.A0A0G4J8W6"/>
<dbReference type="AlphaFoldDB" id="A0A0G4J8W6"/>
<dbReference type="PANTHER" id="PTHR23264">
    <property type="entry name" value="NUCLEOTIDE-BINDING PROTEIN NBP35 YEAST -RELATED"/>
    <property type="match status" value="1"/>
</dbReference>
<dbReference type="GO" id="GO:0016226">
    <property type="term" value="P:iron-sulfur cluster assembly"/>
    <property type="evidence" value="ECO:0007669"/>
    <property type="project" value="UniProtKB-UniRule"/>
</dbReference>
<organism evidence="9 11">
    <name type="scientific">Plasmodiophora brassicae</name>
    <name type="common">Clubroot disease agent</name>
    <dbReference type="NCBI Taxonomy" id="37360"/>
    <lineage>
        <taxon>Eukaryota</taxon>
        <taxon>Sar</taxon>
        <taxon>Rhizaria</taxon>
        <taxon>Endomyxa</taxon>
        <taxon>Phytomyxea</taxon>
        <taxon>Plasmodiophorida</taxon>
        <taxon>Plasmodiophoridae</taxon>
        <taxon>Plasmodiophora</taxon>
    </lineage>
</organism>
<feature type="binding site" evidence="8">
    <location>
        <position position="28"/>
    </location>
    <ligand>
        <name>[4Fe-4S] cluster</name>
        <dbReference type="ChEBI" id="CHEBI:49883"/>
        <label>1</label>
    </ligand>
</feature>
<dbReference type="EMBL" id="CDSF01000155">
    <property type="protein sequence ID" value="CEP03716.1"/>
    <property type="molecule type" value="Genomic_DNA"/>
</dbReference>
<dbReference type="Gene3D" id="3.40.50.300">
    <property type="entry name" value="P-loop containing nucleotide triphosphate hydrolases"/>
    <property type="match status" value="1"/>
</dbReference>
<evidence type="ECO:0000256" key="4">
    <source>
        <dbReference type="ARBA" id="ARBA00022741"/>
    </source>
</evidence>
<reference evidence="10 12" key="2">
    <citation type="submission" date="2018-03" db="EMBL/GenBank/DDBJ databases">
        <authorList>
            <person name="Fogelqvist J."/>
        </authorList>
    </citation>
    <scope>NUCLEOTIDE SEQUENCE [LARGE SCALE GENOMIC DNA]</scope>
</reference>
<sequence length="331" mass="34932">MGDDASVNDVCVGPSSEQAGKAASCAGCPNQAACTSGAGRAVDPALAQVAERMRDIRHKILVLSGKGGVGKSTFAAQLAWTLSERFQVGVLDVDICGPSVPLMFGVSDDEVHRSSAGWSPVYASDNIAVMSVGFMLQSKTDAVVWRGPRKTALIKQFLADVDWGTLDFLVVDAPPGTSDEHLSVTQYLKESAPDGAIIVTTPQEMALLDVRKEISFCRKAGINIIGVVENMSGFVCPCCRHETAVFSGETGGARGMCKEMQVPFLGSIPLDPRLMASCEKGVSFVRTHPDAPTADALRQAIAAVLDSSESLRATAAMERPAADQDDQPMVL</sequence>
<dbReference type="HAMAP" id="MF_03038">
    <property type="entry name" value="NUBP1"/>
    <property type="match status" value="1"/>
</dbReference>
<dbReference type="GO" id="GO:0005524">
    <property type="term" value="F:ATP binding"/>
    <property type="evidence" value="ECO:0007669"/>
    <property type="project" value="UniProtKB-KW"/>
</dbReference>
<evidence type="ECO:0000313" key="10">
    <source>
        <dbReference type="EMBL" id="SPQ99677.1"/>
    </source>
</evidence>
<evidence type="ECO:0000256" key="7">
    <source>
        <dbReference type="ARBA" id="ARBA00023014"/>
    </source>
</evidence>
<accession>A0A0G4J8W6</accession>
<dbReference type="HAMAP" id="MF_02040">
    <property type="entry name" value="Mrp_NBP35"/>
    <property type="match status" value="1"/>
</dbReference>
<dbReference type="PROSITE" id="PS01215">
    <property type="entry name" value="MRP"/>
    <property type="match status" value="1"/>
</dbReference>
<dbReference type="Proteomes" id="UP000290189">
    <property type="component" value="Unassembled WGS sequence"/>
</dbReference>
<feature type="binding site" evidence="8">
    <location>
        <position position="236"/>
    </location>
    <ligand>
        <name>[4Fe-4S] cluster</name>
        <dbReference type="ChEBI" id="CHEBI:49883"/>
        <label>2</label>
        <note>ligand shared with heterodimeric partner</note>
    </ligand>
</feature>
<comment type="similarity">
    <text evidence="8">Belongs to the Mrp/NBP35 ATP-binding proteins family. NUBP1/NBP35 subfamily.</text>
</comment>
<evidence type="ECO:0000256" key="8">
    <source>
        <dbReference type="HAMAP-Rule" id="MF_03038"/>
    </source>
</evidence>
<dbReference type="PANTHER" id="PTHR23264:SF19">
    <property type="entry name" value="CYTOSOLIC FE-S CLUSTER ASSEMBLY FACTOR NUBP2"/>
    <property type="match status" value="1"/>
</dbReference>
<dbReference type="SUPFAM" id="SSF52540">
    <property type="entry name" value="P-loop containing nucleoside triphosphate hydrolases"/>
    <property type="match status" value="1"/>
</dbReference>
<dbReference type="InterPro" id="IPR027417">
    <property type="entry name" value="P-loop_NTPase"/>
</dbReference>
<dbReference type="InterPro" id="IPR033756">
    <property type="entry name" value="YlxH/NBP35"/>
</dbReference>
<dbReference type="GO" id="GO:0005829">
    <property type="term" value="C:cytosol"/>
    <property type="evidence" value="ECO:0007669"/>
    <property type="project" value="TreeGrafter"/>
</dbReference>
<comment type="subunit">
    <text evidence="8">Heterotetramer of 2 NUBP1 and 2 NUBP2 chains.</text>
</comment>
<keyword evidence="11" id="KW-1185">Reference proteome</keyword>
<feature type="binding site" evidence="8">
    <location>
        <position position="34"/>
    </location>
    <ligand>
        <name>[4Fe-4S] cluster</name>
        <dbReference type="ChEBI" id="CHEBI:49883"/>
        <label>1</label>
    </ligand>
</feature>
<feature type="binding site" evidence="8">
    <location>
        <position position="25"/>
    </location>
    <ligand>
        <name>[4Fe-4S] cluster</name>
        <dbReference type="ChEBI" id="CHEBI:49883"/>
        <label>1</label>
    </ligand>
</feature>
<keyword evidence="4 8" id="KW-0547">Nucleotide-binding</keyword>
<dbReference type="OMA" id="DEHITIC"/>